<dbReference type="AlphaFoldDB" id="A0A0N0DVZ5"/>
<dbReference type="VEuPathDB" id="TriTrypDB:LpyrH10_07_0650"/>
<name>A0A0N0DVZ5_LEPPY</name>
<reference evidence="3 4" key="1">
    <citation type="submission" date="2015-07" db="EMBL/GenBank/DDBJ databases">
        <title>High-quality genome of monoxenous trypanosomatid Leptomonas pyrrhocoris.</title>
        <authorList>
            <person name="Flegontov P."/>
            <person name="Butenko A."/>
            <person name="Firsov S."/>
            <person name="Vlcek C."/>
            <person name="Logacheva M.D."/>
            <person name="Field M."/>
            <person name="Filatov D."/>
            <person name="Flegontova O."/>
            <person name="Gerasimov E."/>
            <person name="Jackson A.P."/>
            <person name="Kelly S."/>
            <person name="Opperdoes F."/>
            <person name="O'Reilly A."/>
            <person name="Votypka J."/>
            <person name="Yurchenko V."/>
            <person name="Lukes J."/>
        </authorList>
    </citation>
    <scope>NUCLEOTIDE SEQUENCE [LARGE SCALE GENOMIC DNA]</scope>
    <source>
        <strain evidence="3">H10</strain>
    </source>
</reference>
<dbReference type="InterPro" id="IPR008962">
    <property type="entry name" value="PapD-like_sf"/>
</dbReference>
<dbReference type="GeneID" id="26904549"/>
<feature type="transmembrane region" description="Helical" evidence="2">
    <location>
        <begin position="365"/>
        <end position="382"/>
    </location>
</feature>
<feature type="compositionally biased region" description="Polar residues" evidence="1">
    <location>
        <begin position="283"/>
        <end position="302"/>
    </location>
</feature>
<feature type="compositionally biased region" description="Basic and acidic residues" evidence="1">
    <location>
        <begin position="226"/>
        <end position="235"/>
    </location>
</feature>
<comment type="caution">
    <text evidence="3">The sequence shown here is derived from an EMBL/GenBank/DDBJ whole genome shotgun (WGS) entry which is preliminary data.</text>
</comment>
<feature type="region of interest" description="Disordered" evidence="1">
    <location>
        <begin position="225"/>
        <end position="264"/>
    </location>
</feature>
<keyword evidence="2" id="KW-1133">Transmembrane helix</keyword>
<dbReference type="EMBL" id="LGTL01000007">
    <property type="protein sequence ID" value="KPA80831.1"/>
    <property type="molecule type" value="Genomic_DNA"/>
</dbReference>
<dbReference type="SUPFAM" id="SSF49354">
    <property type="entry name" value="PapD-like"/>
    <property type="match status" value="1"/>
</dbReference>
<evidence type="ECO:0000313" key="3">
    <source>
        <dbReference type="EMBL" id="KPA80831.1"/>
    </source>
</evidence>
<evidence type="ECO:0000256" key="1">
    <source>
        <dbReference type="SAM" id="MobiDB-lite"/>
    </source>
</evidence>
<keyword evidence="2" id="KW-0812">Transmembrane</keyword>
<keyword evidence="2" id="KW-0472">Membrane</keyword>
<feature type="compositionally biased region" description="Low complexity" evidence="1">
    <location>
        <begin position="318"/>
        <end position="331"/>
    </location>
</feature>
<proteinExistence type="predicted"/>
<feature type="compositionally biased region" description="Low complexity" evidence="1">
    <location>
        <begin position="250"/>
        <end position="259"/>
    </location>
</feature>
<feature type="region of interest" description="Disordered" evidence="1">
    <location>
        <begin position="89"/>
        <end position="126"/>
    </location>
</feature>
<evidence type="ECO:0000256" key="2">
    <source>
        <dbReference type="SAM" id="Phobius"/>
    </source>
</evidence>
<feature type="region of interest" description="Disordered" evidence="1">
    <location>
        <begin position="277"/>
        <end position="331"/>
    </location>
</feature>
<sequence>MSLSLSCDGLYFPAEPYDNITTLKWNPGGTPLEPNTSVIFKVKCTAPQLFHVVPRYGAIPLADATGTSVQPASKATTITFGLREHHAGAEEENGAAGGNGTAVSAMNRGAASPQASRATSAAPGGPPYQERFAVEYVMIKSEPLAFQQIFNSLADHRKLTEVVKNMWSLVASSAIPSAHMGTQASINLKVFMENVVMNRNDPAPPGRDEATKIVVPIEARLVAPNAHERASRTDGHNPSSAASHKTSENASATASTPPSSRRKAVDELRALKEEINLMRRDSSASQNGSPQNAASTPTTQRSADARRVLDSLSPPPRNSSSPAAAAAASPLPAVEGEDIVMKFDYGGDDSKGGVGAKEKKRGLKVYLVLALMFALYTSLLVMRRGTKHSSVEVSDNAYAVQVSSREVENRKL</sequence>
<dbReference type="RefSeq" id="XP_015659270.1">
    <property type="nucleotide sequence ID" value="XM_015801869.1"/>
</dbReference>
<dbReference type="OMA" id="PAYQERF"/>
<evidence type="ECO:0000313" key="4">
    <source>
        <dbReference type="Proteomes" id="UP000037923"/>
    </source>
</evidence>
<accession>A0A0N0DVZ5</accession>
<dbReference type="OrthoDB" id="264396at2759"/>
<keyword evidence="4" id="KW-1185">Reference proteome</keyword>
<organism evidence="3 4">
    <name type="scientific">Leptomonas pyrrhocoris</name>
    <name type="common">Firebug parasite</name>
    <dbReference type="NCBI Taxonomy" id="157538"/>
    <lineage>
        <taxon>Eukaryota</taxon>
        <taxon>Discoba</taxon>
        <taxon>Euglenozoa</taxon>
        <taxon>Kinetoplastea</taxon>
        <taxon>Metakinetoplastina</taxon>
        <taxon>Trypanosomatida</taxon>
        <taxon>Trypanosomatidae</taxon>
        <taxon>Leishmaniinae</taxon>
        <taxon>Leptomonas</taxon>
    </lineage>
</organism>
<gene>
    <name evidence="3" type="ORF">ABB37_04258</name>
</gene>
<dbReference type="Proteomes" id="UP000037923">
    <property type="component" value="Unassembled WGS sequence"/>
</dbReference>
<protein>
    <submittedName>
        <fullName evidence="3">Uncharacterized protein</fullName>
    </submittedName>
</protein>